<sequence>MAIDTSLPKDIRILQAAEEVFSQHGYEKATLDEIIALADVGKGTVYKYFGNKEHLFYKLVADKNAPFLEKLHQAVNSVDSFEEKLKKYFEVMVHFYVANSTLWQIICFEMLGGTNGCRVNSDGDGFKVVPRYNSVKLSEETIERILRYHKILHDEYDILAQLITKAMQDNLLKEDTVPEITTKFVFFGVAMSIFNQSDDIAADMTDEEAARIITDHFLRGNAR</sequence>
<dbReference type="GO" id="GO:0003700">
    <property type="term" value="F:DNA-binding transcription factor activity"/>
    <property type="evidence" value="ECO:0007669"/>
    <property type="project" value="TreeGrafter"/>
</dbReference>
<keyword evidence="1 2" id="KW-0238">DNA-binding</keyword>
<dbReference type="InterPro" id="IPR050109">
    <property type="entry name" value="HTH-type_TetR-like_transc_reg"/>
</dbReference>
<evidence type="ECO:0000313" key="5">
    <source>
        <dbReference type="Proteomes" id="UP000004923"/>
    </source>
</evidence>
<dbReference type="Pfam" id="PF00440">
    <property type="entry name" value="TetR_N"/>
    <property type="match status" value="1"/>
</dbReference>
<dbReference type="Gene3D" id="1.10.357.10">
    <property type="entry name" value="Tetracycline Repressor, domain 2"/>
    <property type="match status" value="1"/>
</dbReference>
<accession>E8LE49</accession>
<proteinExistence type="predicted"/>
<dbReference type="PANTHER" id="PTHR30055:SF226">
    <property type="entry name" value="HTH-TYPE TRANSCRIPTIONAL REGULATOR PKSA"/>
    <property type="match status" value="1"/>
</dbReference>
<organism evidence="4 5">
    <name type="scientific">Phascolarctobacterium succinatutens YIT 12067</name>
    <dbReference type="NCBI Taxonomy" id="626939"/>
    <lineage>
        <taxon>Bacteria</taxon>
        <taxon>Bacillati</taxon>
        <taxon>Bacillota</taxon>
        <taxon>Negativicutes</taxon>
        <taxon>Acidaminococcales</taxon>
        <taxon>Acidaminococcaceae</taxon>
        <taxon>Phascolarctobacterium</taxon>
    </lineage>
</organism>
<dbReference type="eggNOG" id="COG1309">
    <property type="taxonomic scope" value="Bacteria"/>
</dbReference>
<dbReference type="EMBL" id="AEVN01000045">
    <property type="protein sequence ID" value="EFY04868.1"/>
    <property type="molecule type" value="Genomic_DNA"/>
</dbReference>
<dbReference type="HOGENOM" id="CLU_069356_12_2_9"/>
<dbReference type="AlphaFoldDB" id="E8LE49"/>
<keyword evidence="5" id="KW-1185">Reference proteome</keyword>
<dbReference type="GO" id="GO:0000976">
    <property type="term" value="F:transcription cis-regulatory region binding"/>
    <property type="evidence" value="ECO:0007669"/>
    <property type="project" value="TreeGrafter"/>
</dbReference>
<dbReference type="SUPFAM" id="SSF46689">
    <property type="entry name" value="Homeodomain-like"/>
    <property type="match status" value="1"/>
</dbReference>
<evidence type="ECO:0000259" key="3">
    <source>
        <dbReference type="PROSITE" id="PS50977"/>
    </source>
</evidence>
<reference evidence="4 5" key="1">
    <citation type="submission" date="2011-01" db="EMBL/GenBank/DDBJ databases">
        <authorList>
            <person name="Weinstock G."/>
            <person name="Sodergren E."/>
            <person name="Clifton S."/>
            <person name="Fulton L."/>
            <person name="Fulton B."/>
            <person name="Courtney L."/>
            <person name="Fronick C."/>
            <person name="Harrison M."/>
            <person name="Strong C."/>
            <person name="Farmer C."/>
            <person name="Delahaunty K."/>
            <person name="Markovic C."/>
            <person name="Hall O."/>
            <person name="Minx P."/>
            <person name="Tomlinson C."/>
            <person name="Mitreva M."/>
            <person name="Hou S."/>
            <person name="Chen J."/>
            <person name="Wollam A."/>
            <person name="Pepin K.H."/>
            <person name="Johnson M."/>
            <person name="Bhonagiri V."/>
            <person name="Zhang X."/>
            <person name="Suruliraj S."/>
            <person name="Warren W."/>
            <person name="Chinwalla A."/>
            <person name="Mardis E.R."/>
            <person name="Wilson R.K."/>
        </authorList>
    </citation>
    <scope>NUCLEOTIDE SEQUENCE [LARGE SCALE GENOMIC DNA]</scope>
    <source>
        <strain evidence="4 5">YIT 12067</strain>
    </source>
</reference>
<comment type="caution">
    <text evidence="4">The sequence shown here is derived from an EMBL/GenBank/DDBJ whole genome shotgun (WGS) entry which is preliminary data.</text>
</comment>
<dbReference type="GeneID" id="78525512"/>
<dbReference type="PROSITE" id="PS01081">
    <property type="entry name" value="HTH_TETR_1"/>
    <property type="match status" value="1"/>
</dbReference>
<feature type="domain" description="HTH tetR-type" evidence="3">
    <location>
        <begin position="7"/>
        <end position="67"/>
    </location>
</feature>
<name>E8LE49_9FIRM</name>
<evidence type="ECO:0000256" key="2">
    <source>
        <dbReference type="PROSITE-ProRule" id="PRU00335"/>
    </source>
</evidence>
<dbReference type="Gene3D" id="1.10.10.60">
    <property type="entry name" value="Homeodomain-like"/>
    <property type="match status" value="1"/>
</dbReference>
<dbReference type="RefSeq" id="WP_009145485.1">
    <property type="nucleotide sequence ID" value="NZ_GL830884.1"/>
</dbReference>
<gene>
    <name evidence="4" type="ORF">HMPREF9443_01120</name>
</gene>
<dbReference type="InterPro" id="IPR023772">
    <property type="entry name" value="DNA-bd_HTH_TetR-type_CS"/>
</dbReference>
<protein>
    <submittedName>
        <fullName evidence="4">Transcriptional regulator, TetR family</fullName>
    </submittedName>
</protein>
<dbReference type="Proteomes" id="UP000004923">
    <property type="component" value="Unassembled WGS sequence"/>
</dbReference>
<dbReference type="PANTHER" id="PTHR30055">
    <property type="entry name" value="HTH-TYPE TRANSCRIPTIONAL REGULATOR RUTR"/>
    <property type="match status" value="1"/>
</dbReference>
<feature type="DNA-binding region" description="H-T-H motif" evidence="2">
    <location>
        <begin position="30"/>
        <end position="49"/>
    </location>
</feature>
<evidence type="ECO:0000313" key="4">
    <source>
        <dbReference type="EMBL" id="EFY04868.1"/>
    </source>
</evidence>
<dbReference type="InterPro" id="IPR009057">
    <property type="entry name" value="Homeodomain-like_sf"/>
</dbReference>
<dbReference type="PROSITE" id="PS50977">
    <property type="entry name" value="HTH_TETR_2"/>
    <property type="match status" value="1"/>
</dbReference>
<dbReference type="PRINTS" id="PR00455">
    <property type="entry name" value="HTHTETR"/>
</dbReference>
<dbReference type="InterPro" id="IPR001647">
    <property type="entry name" value="HTH_TetR"/>
</dbReference>
<evidence type="ECO:0000256" key="1">
    <source>
        <dbReference type="ARBA" id="ARBA00023125"/>
    </source>
</evidence>